<organism evidence="2 3">
    <name type="scientific">Drosophila mauritiana</name>
    <name type="common">Fruit fly</name>
    <dbReference type="NCBI Taxonomy" id="7226"/>
    <lineage>
        <taxon>Eukaryota</taxon>
        <taxon>Metazoa</taxon>
        <taxon>Ecdysozoa</taxon>
        <taxon>Arthropoda</taxon>
        <taxon>Hexapoda</taxon>
        <taxon>Insecta</taxon>
        <taxon>Pterygota</taxon>
        <taxon>Neoptera</taxon>
        <taxon>Endopterygota</taxon>
        <taxon>Diptera</taxon>
        <taxon>Brachycera</taxon>
        <taxon>Muscomorpha</taxon>
        <taxon>Ephydroidea</taxon>
        <taxon>Drosophilidae</taxon>
        <taxon>Drosophila</taxon>
        <taxon>Sophophora</taxon>
    </lineage>
</organism>
<name>A0A6P8L5N1_DROMA</name>
<dbReference type="RefSeq" id="XP_033170636.1">
    <property type="nucleotide sequence ID" value="XM_033314745.1"/>
</dbReference>
<keyword evidence="1" id="KW-1133">Transmembrane helix</keyword>
<evidence type="ECO:0000256" key="1">
    <source>
        <dbReference type="SAM" id="Phobius"/>
    </source>
</evidence>
<dbReference type="Proteomes" id="UP000515162">
    <property type="component" value="Chromosome X"/>
</dbReference>
<proteinExistence type="predicted"/>
<reference evidence="3" key="1">
    <citation type="submission" date="2025-08" db="UniProtKB">
        <authorList>
            <consortium name="RefSeq"/>
        </authorList>
    </citation>
    <scope>IDENTIFICATION</scope>
    <source>
        <strain evidence="3">Mau12</strain>
        <tissue evidence="3">Whole Body</tissue>
    </source>
</reference>
<keyword evidence="1" id="KW-0812">Transmembrane</keyword>
<gene>
    <name evidence="3" type="primary">LOC117147744</name>
</gene>
<evidence type="ECO:0000313" key="2">
    <source>
        <dbReference type="Proteomes" id="UP000515162"/>
    </source>
</evidence>
<dbReference type="GeneID" id="117147744"/>
<accession>A0A6P8L5N1</accession>
<protein>
    <submittedName>
        <fullName evidence="3">Uncharacterized protein LOC117147744 isoform X1</fullName>
    </submittedName>
</protein>
<keyword evidence="1" id="KW-0472">Membrane</keyword>
<sequence length="177" mass="21010">MSSIDWVGDMLYYVMRTFLGLIAPVHFLIDVLGKIEHFIYFIEFSMMIMRRPRNFQALTGSQANRLQLYNCLLMLRTWAKYIYILIYALVSVVIKGHLQYELNNFLPFKACFNPYQDALQKYRDSDFRHRLGHRYDLLGNKWRTWQKNAATRADSLDFVELLHLGAGDSERTDHLFV</sequence>
<dbReference type="AlphaFoldDB" id="A0A6P8L5N1"/>
<keyword evidence="2" id="KW-1185">Reference proteome</keyword>
<feature type="transmembrane region" description="Helical" evidence="1">
    <location>
        <begin position="81"/>
        <end position="98"/>
    </location>
</feature>
<evidence type="ECO:0000313" key="3">
    <source>
        <dbReference type="RefSeq" id="XP_033170636.1"/>
    </source>
</evidence>
<feature type="transmembrane region" description="Helical" evidence="1">
    <location>
        <begin position="20"/>
        <end position="42"/>
    </location>
</feature>